<dbReference type="GO" id="GO:0016787">
    <property type="term" value="F:hydrolase activity"/>
    <property type="evidence" value="ECO:0007669"/>
    <property type="project" value="UniProtKB-KW"/>
</dbReference>
<keyword evidence="1" id="KW-0378">Hydrolase</keyword>
<accession>A0ABW5WXH6</accession>
<name>A0ABW5WXH6_9STAP</name>
<evidence type="ECO:0000313" key="2">
    <source>
        <dbReference type="Proteomes" id="UP001597519"/>
    </source>
</evidence>
<dbReference type="EMBL" id="JBHUOQ010000001">
    <property type="protein sequence ID" value="MFD2830064.1"/>
    <property type="molecule type" value="Genomic_DNA"/>
</dbReference>
<organism evidence="1 2">
    <name type="scientific">Corticicoccus populi</name>
    <dbReference type="NCBI Taxonomy" id="1812821"/>
    <lineage>
        <taxon>Bacteria</taxon>
        <taxon>Bacillati</taxon>
        <taxon>Bacillota</taxon>
        <taxon>Bacilli</taxon>
        <taxon>Bacillales</taxon>
        <taxon>Staphylococcaceae</taxon>
        <taxon>Corticicoccus</taxon>
    </lineage>
</organism>
<dbReference type="RefSeq" id="WP_377772638.1">
    <property type="nucleotide sequence ID" value="NZ_JBHUOQ010000001.1"/>
</dbReference>
<protein>
    <submittedName>
        <fullName evidence="1">Alpha/beta hydrolase</fullName>
    </submittedName>
</protein>
<gene>
    <name evidence="1" type="ORF">ACFSX4_06235</name>
</gene>
<dbReference type="PANTHER" id="PTHR48098">
    <property type="entry name" value="ENTEROCHELIN ESTERASE-RELATED"/>
    <property type="match status" value="1"/>
</dbReference>
<sequence>MINRNIKFIWNEREVSILLPKNYFSAPNQRFPAVITQDGDYLFKRYRVTQPDVIFIGLSPLDRDTEYTPWDAETDVGNYTGKADAYLQMLTQDFIPFLIESYRIDENDIGISGGSFGALVSLYALLNYGDYFKRYILLSPSLWYPDFLDHIKHSPDILDEKHIFWYVGGAEALGRTNIMGTMVPNNKKAVSLINEKLSHPESQLIFMTNDDGLHRHRFFIRHFIQAAAVYYGK</sequence>
<keyword evidence="2" id="KW-1185">Reference proteome</keyword>
<comment type="caution">
    <text evidence="1">The sequence shown here is derived from an EMBL/GenBank/DDBJ whole genome shotgun (WGS) entry which is preliminary data.</text>
</comment>
<reference evidence="2" key="1">
    <citation type="journal article" date="2019" name="Int. J. Syst. Evol. Microbiol.">
        <title>The Global Catalogue of Microorganisms (GCM) 10K type strain sequencing project: providing services to taxonomists for standard genome sequencing and annotation.</title>
        <authorList>
            <consortium name="The Broad Institute Genomics Platform"/>
            <consortium name="The Broad Institute Genome Sequencing Center for Infectious Disease"/>
            <person name="Wu L."/>
            <person name="Ma J."/>
        </authorList>
    </citation>
    <scope>NUCLEOTIDE SEQUENCE [LARGE SCALE GENOMIC DNA]</scope>
    <source>
        <strain evidence="2">KCTC 33575</strain>
    </source>
</reference>
<dbReference type="Pfam" id="PF00756">
    <property type="entry name" value="Esterase"/>
    <property type="match status" value="1"/>
</dbReference>
<dbReference type="PANTHER" id="PTHR48098:SF6">
    <property type="entry name" value="FERRI-BACILLIBACTIN ESTERASE BESA"/>
    <property type="match status" value="1"/>
</dbReference>
<dbReference type="InterPro" id="IPR000801">
    <property type="entry name" value="Esterase-like"/>
</dbReference>
<dbReference type="Proteomes" id="UP001597519">
    <property type="component" value="Unassembled WGS sequence"/>
</dbReference>
<proteinExistence type="predicted"/>
<dbReference type="InterPro" id="IPR050583">
    <property type="entry name" value="Mycobacterial_A85_antigen"/>
</dbReference>
<evidence type="ECO:0000313" key="1">
    <source>
        <dbReference type="EMBL" id="MFD2830064.1"/>
    </source>
</evidence>
<dbReference type="SUPFAM" id="SSF53474">
    <property type="entry name" value="alpha/beta-Hydrolases"/>
    <property type="match status" value="1"/>
</dbReference>
<dbReference type="Gene3D" id="3.40.50.1820">
    <property type="entry name" value="alpha/beta hydrolase"/>
    <property type="match status" value="1"/>
</dbReference>
<dbReference type="InterPro" id="IPR029058">
    <property type="entry name" value="AB_hydrolase_fold"/>
</dbReference>